<dbReference type="Pfam" id="PF00990">
    <property type="entry name" value="GGDEF"/>
    <property type="match status" value="1"/>
</dbReference>
<dbReference type="Gene3D" id="3.30.450.20">
    <property type="entry name" value="PAS domain"/>
    <property type="match status" value="1"/>
</dbReference>
<dbReference type="CDD" id="cd01949">
    <property type="entry name" value="GGDEF"/>
    <property type="match status" value="1"/>
</dbReference>
<dbReference type="EMBL" id="CP001001">
    <property type="protein sequence ID" value="ACB26744.1"/>
    <property type="molecule type" value="Genomic_DNA"/>
</dbReference>
<dbReference type="SUPFAM" id="SSF141868">
    <property type="entry name" value="EAL domain-like"/>
    <property type="match status" value="1"/>
</dbReference>
<accession>B1M823</accession>
<dbReference type="PANTHER" id="PTHR44757">
    <property type="entry name" value="DIGUANYLATE CYCLASE DGCP"/>
    <property type="match status" value="1"/>
</dbReference>
<dbReference type="InterPro" id="IPR035965">
    <property type="entry name" value="PAS-like_dom_sf"/>
</dbReference>
<dbReference type="GeneID" id="6140852"/>
<evidence type="ECO:0000259" key="3">
    <source>
        <dbReference type="PROSITE" id="PS50887"/>
    </source>
</evidence>
<dbReference type="InterPro" id="IPR035919">
    <property type="entry name" value="EAL_sf"/>
</dbReference>
<gene>
    <name evidence="5" type="ordered locus">Mrad2831_4784</name>
</gene>
<dbReference type="PANTHER" id="PTHR44757:SF2">
    <property type="entry name" value="BIOFILM ARCHITECTURE MAINTENANCE PROTEIN MBAA"/>
    <property type="match status" value="1"/>
</dbReference>
<dbReference type="PROSITE" id="PS50924">
    <property type="entry name" value="MHYT"/>
    <property type="match status" value="1"/>
</dbReference>
<evidence type="ECO:0000313" key="6">
    <source>
        <dbReference type="Proteomes" id="UP000006589"/>
    </source>
</evidence>
<dbReference type="InterPro" id="IPR000160">
    <property type="entry name" value="GGDEF_dom"/>
</dbReference>
<dbReference type="CDD" id="cd01948">
    <property type="entry name" value="EAL"/>
    <property type="match status" value="1"/>
</dbReference>
<dbReference type="SMART" id="SM00052">
    <property type="entry name" value="EAL"/>
    <property type="match status" value="1"/>
</dbReference>
<evidence type="ECO:0000259" key="2">
    <source>
        <dbReference type="PROSITE" id="PS50883"/>
    </source>
</evidence>
<dbReference type="Gene3D" id="3.30.70.270">
    <property type="match status" value="1"/>
</dbReference>
<dbReference type="InterPro" id="IPR052155">
    <property type="entry name" value="Biofilm_reg_signaling"/>
</dbReference>
<dbReference type="STRING" id="426355.Mrad2831_4784"/>
<evidence type="ECO:0000313" key="5">
    <source>
        <dbReference type="EMBL" id="ACB26744.1"/>
    </source>
</evidence>
<keyword evidence="1" id="KW-0812">Transmembrane</keyword>
<sequence>MIYGAAGLAADHSRAFVFTALAICLVAGWLVAALMRTISEADLAQRYRWLAGTAVVAGLGVWTTHFVAMLGYRPDMVLGFDDTTTIFSALVAILVVGLPLALARLFPSWRIRTLAGAAAGFGIGAMHHAGMAALEGCQQTHSPVMNVLAAGIGACSLALVCGLPRRLATPWVVCALFTLAVTGTHFVAIAGTTLVPIQGYRGLPNENIVLSILTTGGAAVLFLGAFLTILAARRFDAQERAHSSILRTALDNMSNGLLYLDPAERVRLYNRRYLEIYHIPVDVDLTGMTIDQIIDLVGYRHGWTAERREAARRRVDDWRSVKNSKQIDYPLEDGRVLQVEIRPIEDGGNVVTFDDVTKEREAQRRIAELAFCDPLTKLANRRALSARLEHDFTPKRVVKLLLIDLDRFKQVNDTYGHVVGDQLLIQVANRLRTIAGPDGFVARLGGDEMAVLVYGDQTQAMAVATAVIEALALPYGIDDLTVSIGCSIGLCCTDDAQDAIELMQFSDIALYESKRQGRGRTSCYTPDMLRTVADRVQLETDMRAAIERGEMYLAFQPVIALVDDRIIGYEALIRWDHPKLGAVSPARFIPLAEETGQIIPIGAWVLQEACRQAARLPNDVYVAVNVSPVQFRSPQLLSDLTQALARSGLPAERLEIELTETAIVEDGPRIAKILAAIRRLGVTVAMDDFGTGYSSLAHLRDFPLDRIKVDRSFVATAETDRHSLAVLKGIMHIAKALDVVLQAEGVETPSQLALMREIGCDAIQGYLIGRPQRLVDSTVPMALSA</sequence>
<dbReference type="Pfam" id="PF12860">
    <property type="entry name" value="PAS_7"/>
    <property type="match status" value="1"/>
</dbReference>
<evidence type="ECO:0000259" key="4">
    <source>
        <dbReference type="PROSITE" id="PS50924"/>
    </source>
</evidence>
<dbReference type="OrthoDB" id="9814202at2"/>
<dbReference type="Pfam" id="PF03707">
    <property type="entry name" value="MHYT"/>
    <property type="match status" value="1"/>
</dbReference>
<protein>
    <submittedName>
        <fullName evidence="5">Diguanylate cyclase/phosphodiesterase</fullName>
    </submittedName>
</protein>
<dbReference type="SUPFAM" id="SSF55785">
    <property type="entry name" value="PYP-like sensor domain (PAS domain)"/>
    <property type="match status" value="1"/>
</dbReference>
<dbReference type="GO" id="GO:0016020">
    <property type="term" value="C:membrane"/>
    <property type="evidence" value="ECO:0007669"/>
    <property type="project" value="UniProtKB-UniRule"/>
</dbReference>
<dbReference type="InterPro" id="IPR029787">
    <property type="entry name" value="Nucleotide_cyclase"/>
</dbReference>
<dbReference type="KEGG" id="mrd:Mrad2831_4784"/>
<feature type="transmembrane region" description="Helical" evidence="1">
    <location>
        <begin position="47"/>
        <end position="72"/>
    </location>
</feature>
<dbReference type="InterPro" id="IPR043128">
    <property type="entry name" value="Rev_trsase/Diguanyl_cyclase"/>
</dbReference>
<evidence type="ECO:0000256" key="1">
    <source>
        <dbReference type="PROSITE-ProRule" id="PRU00244"/>
    </source>
</evidence>
<dbReference type="Proteomes" id="UP000006589">
    <property type="component" value="Chromosome"/>
</dbReference>
<dbReference type="AlphaFoldDB" id="B1M823"/>
<dbReference type="Gene3D" id="3.20.20.450">
    <property type="entry name" value="EAL domain"/>
    <property type="match status" value="1"/>
</dbReference>
<dbReference type="eggNOG" id="COG5001">
    <property type="taxonomic scope" value="Bacteria"/>
</dbReference>
<dbReference type="InterPro" id="IPR001633">
    <property type="entry name" value="EAL_dom"/>
</dbReference>
<name>B1M823_METRJ</name>
<feature type="transmembrane region" description="Helical" evidence="1">
    <location>
        <begin position="171"/>
        <end position="196"/>
    </location>
</feature>
<dbReference type="PROSITE" id="PS50887">
    <property type="entry name" value="GGDEF"/>
    <property type="match status" value="1"/>
</dbReference>
<keyword evidence="1" id="KW-0472">Membrane</keyword>
<dbReference type="Pfam" id="PF00563">
    <property type="entry name" value="EAL"/>
    <property type="match status" value="1"/>
</dbReference>
<dbReference type="NCBIfam" id="TIGR00254">
    <property type="entry name" value="GGDEF"/>
    <property type="match status" value="1"/>
</dbReference>
<feature type="transmembrane region" description="Helical" evidence="1">
    <location>
        <begin position="208"/>
        <end position="232"/>
    </location>
</feature>
<dbReference type="HOGENOM" id="CLU_000445_70_49_5"/>
<feature type="domain" description="MHYT" evidence="4">
    <location>
        <begin position="12"/>
        <end position="195"/>
    </location>
</feature>
<dbReference type="RefSeq" id="WP_012321695.1">
    <property type="nucleotide sequence ID" value="NC_010505.1"/>
</dbReference>
<feature type="transmembrane region" description="Helical" evidence="1">
    <location>
        <begin position="146"/>
        <end position="164"/>
    </location>
</feature>
<feature type="transmembrane region" description="Helical" evidence="1">
    <location>
        <begin position="15"/>
        <end position="35"/>
    </location>
</feature>
<dbReference type="SUPFAM" id="SSF55073">
    <property type="entry name" value="Nucleotide cyclase"/>
    <property type="match status" value="1"/>
</dbReference>
<organism evidence="5 6">
    <name type="scientific">Methylobacterium radiotolerans (strain ATCC 27329 / DSM 1819 / JCM 2831 / NBRC 15690 / NCIMB 10815 / 0-1)</name>
    <dbReference type="NCBI Taxonomy" id="426355"/>
    <lineage>
        <taxon>Bacteria</taxon>
        <taxon>Pseudomonadati</taxon>
        <taxon>Pseudomonadota</taxon>
        <taxon>Alphaproteobacteria</taxon>
        <taxon>Hyphomicrobiales</taxon>
        <taxon>Methylobacteriaceae</taxon>
        <taxon>Methylobacterium</taxon>
    </lineage>
</organism>
<dbReference type="PATRIC" id="fig|426355.14.peg.4851"/>
<feature type="transmembrane region" description="Helical" evidence="1">
    <location>
        <begin position="84"/>
        <end position="102"/>
    </location>
</feature>
<dbReference type="InterPro" id="IPR005330">
    <property type="entry name" value="MHYT_dom"/>
</dbReference>
<dbReference type="SMART" id="SM00267">
    <property type="entry name" value="GGDEF"/>
    <property type="match status" value="1"/>
</dbReference>
<keyword evidence="1" id="KW-1133">Transmembrane helix</keyword>
<dbReference type="PROSITE" id="PS50883">
    <property type="entry name" value="EAL"/>
    <property type="match status" value="1"/>
</dbReference>
<feature type="domain" description="EAL" evidence="2">
    <location>
        <begin position="535"/>
        <end position="785"/>
    </location>
</feature>
<reference evidence="5 6" key="1">
    <citation type="submission" date="2008-03" db="EMBL/GenBank/DDBJ databases">
        <title>Complete sequence of chromosome of Methylobacterium radiotolerans JCM 2831.</title>
        <authorList>
            <consortium name="US DOE Joint Genome Institute"/>
            <person name="Copeland A."/>
            <person name="Lucas S."/>
            <person name="Lapidus A."/>
            <person name="Glavina del Rio T."/>
            <person name="Dalin E."/>
            <person name="Tice H."/>
            <person name="Bruce D."/>
            <person name="Goodwin L."/>
            <person name="Pitluck S."/>
            <person name="Kiss H."/>
            <person name="Brettin T."/>
            <person name="Detter J.C."/>
            <person name="Han C."/>
            <person name="Kuske C.R."/>
            <person name="Schmutz J."/>
            <person name="Larimer F."/>
            <person name="Land M."/>
            <person name="Hauser L."/>
            <person name="Kyrpides N."/>
            <person name="Mikhailova N."/>
            <person name="Marx C.J."/>
            <person name="Richardson P."/>
        </authorList>
    </citation>
    <scope>NUCLEOTIDE SEQUENCE [LARGE SCALE GENOMIC DNA]</scope>
    <source>
        <strain evidence="6">ATCC 27329 / DSM 1819 / JCM 2831 / NBRC 15690 / NCIMB 10815 / 0-1</strain>
    </source>
</reference>
<feature type="transmembrane region" description="Helical" evidence="1">
    <location>
        <begin position="114"/>
        <end position="134"/>
    </location>
</feature>
<proteinExistence type="predicted"/>
<feature type="domain" description="GGDEF" evidence="3">
    <location>
        <begin position="396"/>
        <end position="526"/>
    </location>
</feature>